<name>A0A0F9K7J5_9ZZZZ</name>
<dbReference type="AlphaFoldDB" id="A0A0F9K7J5"/>
<accession>A0A0F9K7J5</accession>
<reference evidence="1" key="1">
    <citation type="journal article" date="2015" name="Nature">
        <title>Complex archaea that bridge the gap between prokaryotes and eukaryotes.</title>
        <authorList>
            <person name="Spang A."/>
            <person name="Saw J.H."/>
            <person name="Jorgensen S.L."/>
            <person name="Zaremba-Niedzwiedzka K."/>
            <person name="Martijn J."/>
            <person name="Lind A.E."/>
            <person name="van Eijk R."/>
            <person name="Schleper C."/>
            <person name="Guy L."/>
            <person name="Ettema T.J."/>
        </authorList>
    </citation>
    <scope>NUCLEOTIDE SEQUENCE</scope>
</reference>
<proteinExistence type="predicted"/>
<dbReference type="EMBL" id="LAZR01008566">
    <property type="protein sequence ID" value="KKM77948.1"/>
    <property type="molecule type" value="Genomic_DNA"/>
</dbReference>
<evidence type="ECO:0000313" key="1">
    <source>
        <dbReference type="EMBL" id="KKM77948.1"/>
    </source>
</evidence>
<gene>
    <name evidence="1" type="ORF">LCGC14_1364780</name>
</gene>
<sequence length="97" mass="11526">MFDKLTDMIDGLVKQSGESYQQNGQKYDHNRWKYCVALSDNGWKAYDFKALSSETEDEITIKWKKEGEVEIDVILSFTEQCKWLQYMEKKEKINESL</sequence>
<comment type="caution">
    <text evidence="1">The sequence shown here is derived from an EMBL/GenBank/DDBJ whole genome shotgun (WGS) entry which is preliminary data.</text>
</comment>
<organism evidence="1">
    <name type="scientific">marine sediment metagenome</name>
    <dbReference type="NCBI Taxonomy" id="412755"/>
    <lineage>
        <taxon>unclassified sequences</taxon>
        <taxon>metagenomes</taxon>
        <taxon>ecological metagenomes</taxon>
    </lineage>
</organism>
<protein>
    <submittedName>
        <fullName evidence="1">Uncharacterized protein</fullName>
    </submittedName>
</protein>